<dbReference type="OrthoDB" id="5151590at2759"/>
<comment type="caution">
    <text evidence="2">The sequence shown here is derived from an EMBL/GenBank/DDBJ whole genome shotgun (WGS) entry which is preliminary data.</text>
</comment>
<dbReference type="Gene3D" id="3.30.420.10">
    <property type="entry name" value="Ribonuclease H-like superfamily/Ribonuclease H"/>
    <property type="match status" value="1"/>
</dbReference>
<dbReference type="eggNOG" id="ENOG502SCE0">
    <property type="taxonomic scope" value="Eukaryota"/>
</dbReference>
<evidence type="ECO:0000313" key="2">
    <source>
        <dbReference type="EMBL" id="CCE34536.1"/>
    </source>
</evidence>
<dbReference type="Proteomes" id="UP000016801">
    <property type="component" value="Unassembled WGS sequence"/>
</dbReference>
<gene>
    <name evidence="2" type="ORF">CPUR_08469</name>
</gene>
<evidence type="ECO:0000313" key="3">
    <source>
        <dbReference type="Proteomes" id="UP000016801"/>
    </source>
</evidence>
<keyword evidence="3" id="KW-1185">Reference proteome</keyword>
<dbReference type="InterPro" id="IPR036397">
    <property type="entry name" value="RNaseH_sf"/>
</dbReference>
<name>M1W6C6_CLAP2</name>
<accession>M1W6C6</accession>
<evidence type="ECO:0000259" key="1">
    <source>
        <dbReference type="Pfam" id="PF13358"/>
    </source>
</evidence>
<proteinExistence type="predicted"/>
<organism evidence="2 3">
    <name type="scientific">Claviceps purpurea (strain 20.1)</name>
    <name type="common">Ergot fungus</name>
    <name type="synonym">Sphacelia segetum</name>
    <dbReference type="NCBI Taxonomy" id="1111077"/>
    <lineage>
        <taxon>Eukaryota</taxon>
        <taxon>Fungi</taxon>
        <taxon>Dikarya</taxon>
        <taxon>Ascomycota</taxon>
        <taxon>Pezizomycotina</taxon>
        <taxon>Sordariomycetes</taxon>
        <taxon>Hypocreomycetidae</taxon>
        <taxon>Hypocreales</taxon>
        <taxon>Clavicipitaceae</taxon>
        <taxon>Claviceps</taxon>
    </lineage>
</organism>
<dbReference type="VEuPathDB" id="FungiDB:CPUR_08469"/>
<protein>
    <recommendedName>
        <fullName evidence="1">Tc1-like transposase DDE domain-containing protein</fullName>
    </recommendedName>
</protein>
<dbReference type="EMBL" id="CAGA01000093">
    <property type="protein sequence ID" value="CCE34536.1"/>
    <property type="molecule type" value="Genomic_DNA"/>
</dbReference>
<dbReference type="GO" id="GO:0003676">
    <property type="term" value="F:nucleic acid binding"/>
    <property type="evidence" value="ECO:0007669"/>
    <property type="project" value="InterPro"/>
</dbReference>
<sequence length="115" mass="13266">MLDSDTIFLDDNAPLHTARNVKICLEELEVTPLEWPPFSPDLNPTGNLWSCLEQQIFKRDSNMAHMKKSQATLDHLEKNATNVWGELEMTLVNDLIDSVPDRLQGVIVYRFQWLV</sequence>
<dbReference type="Pfam" id="PF13358">
    <property type="entry name" value="DDE_3"/>
    <property type="match status" value="1"/>
</dbReference>
<dbReference type="HOGENOM" id="CLU_033666_12_2_1"/>
<dbReference type="STRING" id="1111077.M1W6C6"/>
<feature type="domain" description="Tc1-like transposase DDE" evidence="1">
    <location>
        <begin position="7"/>
        <end position="59"/>
    </location>
</feature>
<reference evidence="2 3" key="1">
    <citation type="journal article" date="2013" name="PLoS Genet.">
        <title>Plant-symbiotic fungi as chemical engineers: Multi-genome analysis of the Clavicipitaceae reveals dynamics of alkaloid loci.</title>
        <authorList>
            <person name="Schardl C.L."/>
            <person name="Young C.A."/>
            <person name="Hesse U."/>
            <person name="Amyotte S.G."/>
            <person name="Andreeva K."/>
            <person name="Calie P.J."/>
            <person name="Fleetwood D.J."/>
            <person name="Haws D.C."/>
            <person name="Moore N."/>
            <person name="Oeser B."/>
            <person name="Panaccione D.G."/>
            <person name="Schweri K.K."/>
            <person name="Voisey C.R."/>
            <person name="Farman M.L."/>
            <person name="Jaromczyk J.W."/>
            <person name="Roe B.A."/>
            <person name="O'Sullivan D.M."/>
            <person name="Scott B."/>
            <person name="Tudzynski P."/>
            <person name="An Z."/>
            <person name="Arnaoudova E.G."/>
            <person name="Bullock C.T."/>
            <person name="Charlton N.D."/>
            <person name="Chen L."/>
            <person name="Cox M."/>
            <person name="Dinkins R.D."/>
            <person name="Florea S."/>
            <person name="Glenn A.E."/>
            <person name="Gordon A."/>
            <person name="Gueldener U."/>
            <person name="Harris D.R."/>
            <person name="Hollin W."/>
            <person name="Jaromczyk J."/>
            <person name="Johnson R.D."/>
            <person name="Khan A.K."/>
            <person name="Leistner E."/>
            <person name="Leuchtmann A."/>
            <person name="Li C."/>
            <person name="Liu J."/>
            <person name="Liu J."/>
            <person name="Liu M."/>
            <person name="Mace W."/>
            <person name="Machado C."/>
            <person name="Nagabhyru P."/>
            <person name="Pan J."/>
            <person name="Schmid J."/>
            <person name="Sugawara K."/>
            <person name="Steiner U."/>
            <person name="Takach J.E."/>
            <person name="Tanaka E."/>
            <person name="Webb J.S."/>
            <person name="Wilson E.V."/>
            <person name="Wiseman J.L."/>
            <person name="Yoshida R."/>
            <person name="Zeng Z."/>
        </authorList>
    </citation>
    <scope>NUCLEOTIDE SEQUENCE [LARGE SCALE GENOMIC DNA]</scope>
    <source>
        <strain evidence="2 3">20.1</strain>
    </source>
</reference>
<dbReference type="AlphaFoldDB" id="M1W6C6"/>
<dbReference type="InterPro" id="IPR038717">
    <property type="entry name" value="Tc1-like_DDE_dom"/>
</dbReference>